<dbReference type="InterPro" id="IPR005828">
    <property type="entry name" value="MFS_sugar_transport-like"/>
</dbReference>
<dbReference type="InterPro" id="IPR036259">
    <property type="entry name" value="MFS_trans_sf"/>
</dbReference>
<feature type="transmembrane region" description="Helical" evidence="8">
    <location>
        <begin position="332"/>
        <end position="355"/>
    </location>
</feature>
<evidence type="ECO:0000256" key="1">
    <source>
        <dbReference type="ARBA" id="ARBA00004141"/>
    </source>
</evidence>
<feature type="transmembrane region" description="Helical" evidence="8">
    <location>
        <begin position="362"/>
        <end position="384"/>
    </location>
</feature>
<dbReference type="PROSITE" id="PS50850">
    <property type="entry name" value="MFS"/>
    <property type="match status" value="1"/>
</dbReference>
<feature type="transmembrane region" description="Helical" evidence="8">
    <location>
        <begin position="46"/>
        <end position="67"/>
    </location>
</feature>
<comment type="similarity">
    <text evidence="6">Belongs to the major facilitator superfamily. Sugar transporter (TC 2.A.1.1) family.</text>
</comment>
<evidence type="ECO:0000256" key="2">
    <source>
        <dbReference type="ARBA" id="ARBA00022448"/>
    </source>
</evidence>
<dbReference type="PROSITE" id="PS00216">
    <property type="entry name" value="SUGAR_TRANSPORT_1"/>
    <property type="match status" value="1"/>
</dbReference>
<feature type="transmembrane region" description="Helical" evidence="8">
    <location>
        <begin position="429"/>
        <end position="449"/>
    </location>
</feature>
<name>A0ABD0J0P2_9CAEN</name>
<protein>
    <recommendedName>
        <fullName evidence="9">Major facilitator superfamily (MFS) profile domain-containing protein</fullName>
    </recommendedName>
</protein>
<feature type="transmembrane region" description="Helical" evidence="8">
    <location>
        <begin position="156"/>
        <end position="178"/>
    </location>
</feature>
<feature type="region of interest" description="Disordered" evidence="7">
    <location>
        <begin position="1"/>
        <end position="39"/>
    </location>
</feature>
<sequence>GSAVQVSVKEQEKREKMADFDSIGKPPLNGHTATPTPSHGRVTGRLVLSVLFAAMGSLCFGYNTGVINAPEAMIKSFMNETEVARTGDSMSDEKTTSLFALIVAIFAVGGCAGGFAAGWWSNFFGRKYGMAVNALIGFVAAALMYFSHLAKSYEMIIVGRLLVGLNCGLYTGLTPLYLSEISTPNIRGALGVLHQLGVVTGILISQTLGFPEVLGNAKHWDLLLGLTFAPCLIQVILLPICPESPRYLLITKQRENQARESLVVLRGTDDVQADLDEMKAEVSILSLFKKPTLRRPLLISVVMQLSQQLSGINGVFYYSASLFKGAGLDPTAATYATSGVGGVMVVMTLVTIPLMDRAGRRTLHLIGLGGMCVFSVLITVALALRNEVAWFKIGSIVVSLLYVVFFALGPGSIPWLIVAELFSQGPRPAAMSVSVLVNWVANFLVGYTFPFLQNGLGNYTFLPFTGFLVLFFIFTFIYVPETKGCTFEEISQVWRAKEDNSVSSSPKEESYLVKYTKNPTS</sequence>
<dbReference type="InterPro" id="IPR045263">
    <property type="entry name" value="GLUT"/>
</dbReference>
<dbReference type="InterPro" id="IPR005829">
    <property type="entry name" value="Sugar_transporter_CS"/>
</dbReference>
<dbReference type="SUPFAM" id="SSF103473">
    <property type="entry name" value="MFS general substrate transporter"/>
    <property type="match status" value="1"/>
</dbReference>
<dbReference type="Proteomes" id="UP001519460">
    <property type="component" value="Unassembled WGS sequence"/>
</dbReference>
<feature type="transmembrane region" description="Helical" evidence="8">
    <location>
        <begin position="396"/>
        <end position="417"/>
    </location>
</feature>
<dbReference type="PANTHER" id="PTHR23503">
    <property type="entry name" value="SOLUTE CARRIER FAMILY 2"/>
    <property type="match status" value="1"/>
</dbReference>
<organism evidence="10 11">
    <name type="scientific">Batillaria attramentaria</name>
    <dbReference type="NCBI Taxonomy" id="370345"/>
    <lineage>
        <taxon>Eukaryota</taxon>
        <taxon>Metazoa</taxon>
        <taxon>Spiralia</taxon>
        <taxon>Lophotrochozoa</taxon>
        <taxon>Mollusca</taxon>
        <taxon>Gastropoda</taxon>
        <taxon>Caenogastropoda</taxon>
        <taxon>Sorbeoconcha</taxon>
        <taxon>Cerithioidea</taxon>
        <taxon>Batillariidae</taxon>
        <taxon>Batillaria</taxon>
    </lineage>
</organism>
<feature type="transmembrane region" description="Helical" evidence="8">
    <location>
        <begin position="222"/>
        <end position="241"/>
    </location>
</feature>
<proteinExistence type="inferred from homology"/>
<feature type="compositionally biased region" description="Basic and acidic residues" evidence="7">
    <location>
        <begin position="499"/>
        <end position="511"/>
    </location>
</feature>
<dbReference type="GO" id="GO:0016020">
    <property type="term" value="C:membrane"/>
    <property type="evidence" value="ECO:0007669"/>
    <property type="project" value="UniProtKB-SubCell"/>
</dbReference>
<evidence type="ECO:0000256" key="4">
    <source>
        <dbReference type="ARBA" id="ARBA00022989"/>
    </source>
</evidence>
<dbReference type="InterPro" id="IPR020846">
    <property type="entry name" value="MFS_dom"/>
</dbReference>
<accession>A0ABD0J0P2</accession>
<keyword evidence="3 8" id="KW-0812">Transmembrane</keyword>
<keyword evidence="5 8" id="KW-0472">Membrane</keyword>
<dbReference type="InterPro" id="IPR003663">
    <property type="entry name" value="Sugar/inositol_transpt"/>
</dbReference>
<reference evidence="10 11" key="1">
    <citation type="journal article" date="2023" name="Sci. Data">
        <title>Genome assembly of the Korean intertidal mud-creeper Batillaria attramentaria.</title>
        <authorList>
            <person name="Patra A.K."/>
            <person name="Ho P.T."/>
            <person name="Jun S."/>
            <person name="Lee S.J."/>
            <person name="Kim Y."/>
            <person name="Won Y.J."/>
        </authorList>
    </citation>
    <scope>NUCLEOTIDE SEQUENCE [LARGE SCALE GENOMIC DNA]</scope>
    <source>
        <strain evidence="10">Wonlab-2016</strain>
    </source>
</reference>
<feature type="transmembrane region" description="Helical" evidence="8">
    <location>
        <begin position="132"/>
        <end position="150"/>
    </location>
</feature>
<evidence type="ECO:0000256" key="3">
    <source>
        <dbReference type="ARBA" id="ARBA00022692"/>
    </source>
</evidence>
<feature type="transmembrane region" description="Helical" evidence="8">
    <location>
        <begin position="190"/>
        <end position="210"/>
    </location>
</feature>
<feature type="non-terminal residue" evidence="10">
    <location>
        <position position="1"/>
    </location>
</feature>
<keyword evidence="4 8" id="KW-1133">Transmembrane helix</keyword>
<comment type="subcellular location">
    <subcellularLocation>
        <location evidence="1">Membrane</location>
        <topology evidence="1">Multi-pass membrane protein</topology>
    </subcellularLocation>
</comment>
<comment type="caution">
    <text evidence="10">The sequence shown here is derived from an EMBL/GenBank/DDBJ whole genome shotgun (WGS) entry which is preliminary data.</text>
</comment>
<feature type="transmembrane region" description="Helical" evidence="8">
    <location>
        <begin position="461"/>
        <end position="479"/>
    </location>
</feature>
<dbReference type="PANTHER" id="PTHR23503:SF8">
    <property type="entry name" value="FACILITATED GLUCOSE TRANSPORTER PROTEIN 1"/>
    <property type="match status" value="1"/>
</dbReference>
<feature type="domain" description="Major facilitator superfamily (MFS) profile" evidence="9">
    <location>
        <begin position="49"/>
        <end position="483"/>
    </location>
</feature>
<keyword evidence="2 6" id="KW-0813">Transport</keyword>
<dbReference type="Gene3D" id="1.20.1250.20">
    <property type="entry name" value="MFS general substrate transporter like domains"/>
    <property type="match status" value="1"/>
</dbReference>
<dbReference type="Pfam" id="PF00083">
    <property type="entry name" value="Sugar_tr"/>
    <property type="match status" value="1"/>
</dbReference>
<gene>
    <name evidence="10" type="ORF">BaRGS_00040431</name>
</gene>
<keyword evidence="11" id="KW-1185">Reference proteome</keyword>
<evidence type="ECO:0000313" key="11">
    <source>
        <dbReference type="Proteomes" id="UP001519460"/>
    </source>
</evidence>
<dbReference type="NCBIfam" id="TIGR00879">
    <property type="entry name" value="SP"/>
    <property type="match status" value="1"/>
</dbReference>
<dbReference type="AlphaFoldDB" id="A0ABD0J0P2"/>
<evidence type="ECO:0000256" key="6">
    <source>
        <dbReference type="RuleBase" id="RU003346"/>
    </source>
</evidence>
<feature type="transmembrane region" description="Helical" evidence="8">
    <location>
        <begin position="98"/>
        <end position="120"/>
    </location>
</feature>
<dbReference type="FunFam" id="1.20.1250.20:FF:000029">
    <property type="entry name" value="solute carrier family 2, facilitated glucose transporter member 4"/>
    <property type="match status" value="1"/>
</dbReference>
<evidence type="ECO:0000259" key="9">
    <source>
        <dbReference type="PROSITE" id="PS50850"/>
    </source>
</evidence>
<feature type="region of interest" description="Disordered" evidence="7">
    <location>
        <begin position="499"/>
        <end position="521"/>
    </location>
</feature>
<evidence type="ECO:0000256" key="5">
    <source>
        <dbReference type="ARBA" id="ARBA00023136"/>
    </source>
</evidence>
<dbReference type="PRINTS" id="PR00171">
    <property type="entry name" value="SUGRTRNSPORT"/>
</dbReference>
<dbReference type="EMBL" id="JACVVK020000810">
    <property type="protein sequence ID" value="KAK7443983.1"/>
    <property type="molecule type" value="Genomic_DNA"/>
</dbReference>
<dbReference type="PROSITE" id="PS00217">
    <property type="entry name" value="SUGAR_TRANSPORT_2"/>
    <property type="match status" value="1"/>
</dbReference>
<feature type="compositionally biased region" description="Basic and acidic residues" evidence="7">
    <location>
        <begin position="9"/>
        <end position="19"/>
    </location>
</feature>
<evidence type="ECO:0000256" key="8">
    <source>
        <dbReference type="SAM" id="Phobius"/>
    </source>
</evidence>
<evidence type="ECO:0000313" key="10">
    <source>
        <dbReference type="EMBL" id="KAK7443983.1"/>
    </source>
</evidence>
<evidence type="ECO:0000256" key="7">
    <source>
        <dbReference type="SAM" id="MobiDB-lite"/>
    </source>
</evidence>